<dbReference type="AlphaFoldDB" id="X1GL07"/>
<name>X1GL07_9ZZZZ</name>
<proteinExistence type="predicted"/>
<accession>X1GL07</accession>
<gene>
    <name evidence="2" type="ORF">S03H2_12903</name>
</gene>
<feature type="domain" description="DUF7352" evidence="1">
    <location>
        <begin position="2"/>
        <end position="89"/>
    </location>
</feature>
<evidence type="ECO:0000259" key="1">
    <source>
        <dbReference type="Pfam" id="PF24043"/>
    </source>
</evidence>
<evidence type="ECO:0000313" key="2">
    <source>
        <dbReference type="EMBL" id="GAH33688.1"/>
    </source>
</evidence>
<organism evidence="2">
    <name type="scientific">marine sediment metagenome</name>
    <dbReference type="NCBI Taxonomy" id="412755"/>
    <lineage>
        <taxon>unclassified sequences</taxon>
        <taxon>metagenomes</taxon>
        <taxon>ecological metagenomes</taxon>
    </lineage>
</organism>
<reference evidence="2" key="1">
    <citation type="journal article" date="2014" name="Front. Microbiol.">
        <title>High frequency of phylogenetically diverse reductive dehalogenase-homologous genes in deep subseafloor sedimentary metagenomes.</title>
        <authorList>
            <person name="Kawai M."/>
            <person name="Futagami T."/>
            <person name="Toyoda A."/>
            <person name="Takaki Y."/>
            <person name="Nishi S."/>
            <person name="Hori S."/>
            <person name="Arai W."/>
            <person name="Tsubouchi T."/>
            <person name="Morono Y."/>
            <person name="Uchiyama I."/>
            <person name="Ito T."/>
            <person name="Fujiyama A."/>
            <person name="Inagaki F."/>
            <person name="Takami H."/>
        </authorList>
    </citation>
    <scope>NUCLEOTIDE SEQUENCE</scope>
    <source>
        <strain evidence="2">Expedition CK06-06</strain>
    </source>
</reference>
<dbReference type="EMBL" id="BARU01006560">
    <property type="protein sequence ID" value="GAH33688.1"/>
    <property type="molecule type" value="Genomic_DNA"/>
</dbReference>
<dbReference type="InterPro" id="IPR055776">
    <property type="entry name" value="DUF7352"/>
</dbReference>
<dbReference type="Pfam" id="PF24043">
    <property type="entry name" value="DUF7352"/>
    <property type="match status" value="1"/>
</dbReference>
<comment type="caution">
    <text evidence="2">The sequence shown here is derived from an EMBL/GenBank/DDBJ whole genome shotgun (WGS) entry which is preliminary data.</text>
</comment>
<protein>
    <recommendedName>
        <fullName evidence="1">DUF7352 domain-containing protein</fullName>
    </recommendedName>
</protein>
<sequence>MEIWKYQLAIEGEQTIEVPEGARFLSLIEQNERPTLYFLVDPQRRKATLTVGMLGTGQPAPDNLVDCAQYLGTVSTVAGRFVWHVFVLMDDGYAFLHWPVCHLTHAMTRVK</sequence>